<dbReference type="Pfam" id="PF12464">
    <property type="entry name" value="Mac"/>
    <property type="match status" value="1"/>
</dbReference>
<protein>
    <submittedName>
        <fullName evidence="5">Maltose acetyltransferase domain-containing protein</fullName>
    </submittedName>
</protein>
<dbReference type="InterPro" id="IPR024688">
    <property type="entry name" value="Mac_dom"/>
</dbReference>
<comment type="caution">
    <text evidence="5">The sequence shown here is derived from an EMBL/GenBank/DDBJ whole genome shotgun (WGS) entry which is preliminary data.</text>
</comment>
<evidence type="ECO:0000259" key="4">
    <source>
        <dbReference type="SMART" id="SM01266"/>
    </source>
</evidence>
<evidence type="ECO:0000313" key="6">
    <source>
        <dbReference type="Proteomes" id="UP001597520"/>
    </source>
</evidence>
<feature type="domain" description="Maltose/galactoside acetyltransferase" evidence="4">
    <location>
        <begin position="5"/>
        <end position="57"/>
    </location>
</feature>
<keyword evidence="2" id="KW-0808">Transferase</keyword>
<keyword evidence="6" id="KW-1185">Reference proteome</keyword>
<evidence type="ECO:0000256" key="3">
    <source>
        <dbReference type="SAM" id="MobiDB-lite"/>
    </source>
</evidence>
<evidence type="ECO:0000313" key="5">
    <source>
        <dbReference type="EMBL" id="MFD2706589.1"/>
    </source>
</evidence>
<dbReference type="RefSeq" id="WP_380713895.1">
    <property type="nucleotide sequence ID" value="NZ_JBHUML010000005.1"/>
</dbReference>
<reference evidence="6" key="1">
    <citation type="journal article" date="2019" name="Int. J. Syst. Evol. Microbiol.">
        <title>The Global Catalogue of Microorganisms (GCM) 10K type strain sequencing project: providing services to taxonomists for standard genome sequencing and annotation.</title>
        <authorList>
            <consortium name="The Broad Institute Genomics Platform"/>
            <consortium name="The Broad Institute Genome Sequencing Center for Infectious Disease"/>
            <person name="Wu L."/>
            <person name="Ma J."/>
        </authorList>
    </citation>
    <scope>NUCLEOTIDE SEQUENCE [LARGE SCALE GENOMIC DNA]</scope>
    <source>
        <strain evidence="6">KCTC 33792</strain>
    </source>
</reference>
<name>A0ABW5T5D0_9BACI</name>
<evidence type="ECO:0000256" key="1">
    <source>
        <dbReference type="ARBA" id="ARBA00007274"/>
    </source>
</evidence>
<feature type="region of interest" description="Disordered" evidence="3">
    <location>
        <begin position="36"/>
        <end position="57"/>
    </location>
</feature>
<evidence type="ECO:0000256" key="2">
    <source>
        <dbReference type="ARBA" id="ARBA00022679"/>
    </source>
</evidence>
<dbReference type="SMART" id="SM01266">
    <property type="entry name" value="Mac"/>
    <property type="match status" value="1"/>
</dbReference>
<dbReference type="Proteomes" id="UP001597520">
    <property type="component" value="Unassembled WGS sequence"/>
</dbReference>
<dbReference type="EMBL" id="JBHUML010000005">
    <property type="protein sequence ID" value="MFD2706589.1"/>
    <property type="molecule type" value="Genomic_DNA"/>
</dbReference>
<proteinExistence type="inferred from homology"/>
<gene>
    <name evidence="5" type="ORF">ACFSUB_14070</name>
</gene>
<sequence length="57" mass="6887">MLTEKENMISAMYDPEDPELVREWKKVRQLVITYNHSRPDEKKKQTRTLHQLLGTYP</sequence>
<comment type="similarity">
    <text evidence="1">Belongs to the transferase hexapeptide repeat family.</text>
</comment>
<accession>A0ABW5T5D0</accession>
<organism evidence="5 6">
    <name type="scientific">Salibacterium lacus</name>
    <dbReference type="NCBI Taxonomy" id="1898109"/>
    <lineage>
        <taxon>Bacteria</taxon>
        <taxon>Bacillati</taxon>
        <taxon>Bacillota</taxon>
        <taxon>Bacilli</taxon>
        <taxon>Bacillales</taxon>
        <taxon>Bacillaceae</taxon>
    </lineage>
</organism>